<gene>
    <name evidence="2" type="ORF">ACFOZ1_08790</name>
</gene>
<reference evidence="3" key="1">
    <citation type="journal article" date="2019" name="Int. J. Syst. Evol. Microbiol.">
        <title>The Global Catalogue of Microorganisms (GCM) 10K type strain sequencing project: providing services to taxonomists for standard genome sequencing and annotation.</title>
        <authorList>
            <consortium name="The Broad Institute Genomics Platform"/>
            <consortium name="The Broad Institute Genome Sequencing Center for Infectious Disease"/>
            <person name="Wu L."/>
            <person name="Ma J."/>
        </authorList>
    </citation>
    <scope>NUCLEOTIDE SEQUENCE [LARGE SCALE GENOMIC DNA]</scope>
    <source>
        <strain evidence="3">KACC 14058</strain>
    </source>
</reference>
<feature type="signal peptide" evidence="1">
    <location>
        <begin position="1"/>
        <end position="19"/>
    </location>
</feature>
<evidence type="ECO:0000256" key="1">
    <source>
        <dbReference type="SAM" id="SignalP"/>
    </source>
</evidence>
<sequence length="206" mass="22838">MKKIVILLIFALLVFTLSACDENNSEANTNASKDNTISVVELTERENAILATTTDQAFIFDFNIDDEYKNASVWVEKYEFGKFVDDEMGQLTTQVEKNGSIVVAIPKIGDNQQFNFNVGISSEGSTGSISGFDANSNELENMLNVSASFQEKSTSIEDEVVLASICYSDSNGMNSLTSDFYKDVEGHMDELKAYNVVYLIKAEFME</sequence>
<keyword evidence="3" id="KW-1185">Reference proteome</keyword>
<protein>
    <submittedName>
        <fullName evidence="2">Uncharacterized protein</fullName>
    </submittedName>
</protein>
<dbReference type="Proteomes" id="UP001595880">
    <property type="component" value="Unassembled WGS sequence"/>
</dbReference>
<proteinExistence type="predicted"/>
<feature type="chain" id="PRO_5046398979" evidence="1">
    <location>
        <begin position="20"/>
        <end position="206"/>
    </location>
</feature>
<comment type="caution">
    <text evidence="2">The sequence shown here is derived from an EMBL/GenBank/DDBJ whole genome shotgun (WGS) entry which is preliminary data.</text>
</comment>
<evidence type="ECO:0000313" key="3">
    <source>
        <dbReference type="Proteomes" id="UP001595880"/>
    </source>
</evidence>
<organism evidence="2 3">
    <name type="scientific">Gracilibacillus marinus</name>
    <dbReference type="NCBI Taxonomy" id="630535"/>
    <lineage>
        <taxon>Bacteria</taxon>
        <taxon>Bacillati</taxon>
        <taxon>Bacillota</taxon>
        <taxon>Bacilli</taxon>
        <taxon>Bacillales</taxon>
        <taxon>Bacillaceae</taxon>
        <taxon>Gracilibacillus</taxon>
    </lineage>
</organism>
<name>A0ABV8VTX9_9BACI</name>
<dbReference type="EMBL" id="JBHSDV010000002">
    <property type="protein sequence ID" value="MFC4387907.1"/>
    <property type="molecule type" value="Genomic_DNA"/>
</dbReference>
<keyword evidence="1" id="KW-0732">Signal</keyword>
<dbReference type="PROSITE" id="PS51257">
    <property type="entry name" value="PROKAR_LIPOPROTEIN"/>
    <property type="match status" value="1"/>
</dbReference>
<evidence type="ECO:0000313" key="2">
    <source>
        <dbReference type="EMBL" id="MFC4387907.1"/>
    </source>
</evidence>
<accession>A0ABV8VTX9</accession>
<dbReference type="RefSeq" id="WP_390198552.1">
    <property type="nucleotide sequence ID" value="NZ_JBHSDV010000002.1"/>
</dbReference>